<comment type="function">
    <text evidence="1">Involved in endocytosis.</text>
</comment>
<dbReference type="Proteomes" id="UP000824998">
    <property type="component" value="Unassembled WGS sequence"/>
</dbReference>
<feature type="region of interest" description="Disordered" evidence="4">
    <location>
        <begin position="714"/>
        <end position="736"/>
    </location>
</feature>
<evidence type="ECO:0000256" key="4">
    <source>
        <dbReference type="SAM" id="MobiDB-lite"/>
    </source>
</evidence>
<keyword evidence="6" id="KW-1185">Reference proteome</keyword>
<gene>
    <name evidence="5" type="ORF">BJ875DRAFT_459237</name>
</gene>
<feature type="region of interest" description="Disordered" evidence="4">
    <location>
        <begin position="768"/>
        <end position="939"/>
    </location>
</feature>
<feature type="repeat" description="TPR" evidence="3">
    <location>
        <begin position="1177"/>
        <end position="1210"/>
    </location>
</feature>
<accession>A0A9P7YKD4</accession>
<protein>
    <recommendedName>
        <fullName evidence="7">Filamentation protein</fullName>
    </recommendedName>
</protein>
<comment type="caution">
    <text evidence="5">The sequence shown here is derived from an EMBL/GenBank/DDBJ whole genome shotgun (WGS) entry which is preliminary data.</text>
</comment>
<organism evidence="5 6">
    <name type="scientific">Amylocarpus encephaloides</name>
    <dbReference type="NCBI Taxonomy" id="45428"/>
    <lineage>
        <taxon>Eukaryota</taxon>
        <taxon>Fungi</taxon>
        <taxon>Dikarya</taxon>
        <taxon>Ascomycota</taxon>
        <taxon>Pezizomycotina</taxon>
        <taxon>Leotiomycetes</taxon>
        <taxon>Helotiales</taxon>
        <taxon>Helotiales incertae sedis</taxon>
        <taxon>Amylocarpus</taxon>
    </lineage>
</organism>
<feature type="compositionally biased region" description="Polar residues" evidence="4">
    <location>
        <begin position="774"/>
        <end position="803"/>
    </location>
</feature>
<proteinExistence type="inferred from homology"/>
<dbReference type="Gene3D" id="1.25.40.10">
    <property type="entry name" value="Tetratricopeptide repeat domain"/>
    <property type="match status" value="1"/>
</dbReference>
<dbReference type="SUPFAM" id="SSF48452">
    <property type="entry name" value="TPR-like"/>
    <property type="match status" value="1"/>
</dbReference>
<dbReference type="PROSITE" id="PS50005">
    <property type="entry name" value="TPR"/>
    <property type="match status" value="1"/>
</dbReference>
<evidence type="ECO:0000313" key="5">
    <source>
        <dbReference type="EMBL" id="KAG9235388.1"/>
    </source>
</evidence>
<evidence type="ECO:0008006" key="7">
    <source>
        <dbReference type="Google" id="ProtNLM"/>
    </source>
</evidence>
<feature type="compositionally biased region" description="Polar residues" evidence="4">
    <location>
        <begin position="717"/>
        <end position="726"/>
    </location>
</feature>
<feature type="region of interest" description="Disordered" evidence="4">
    <location>
        <begin position="55"/>
        <end position="82"/>
    </location>
</feature>
<evidence type="ECO:0000256" key="1">
    <source>
        <dbReference type="ARBA" id="ARBA00002550"/>
    </source>
</evidence>
<dbReference type="PANTHER" id="PTHR23083">
    <property type="entry name" value="TETRATRICOPEPTIDE REPEAT PROTEIN, TPR"/>
    <property type="match status" value="1"/>
</dbReference>
<dbReference type="SMART" id="SM00028">
    <property type="entry name" value="TPR"/>
    <property type="match status" value="2"/>
</dbReference>
<dbReference type="OrthoDB" id="29013at2759"/>
<name>A0A9P7YKD4_9HELO</name>
<sequence>MSREQTKSAYYIQQLDEARCHGNWDAVPELVRKVKKHAQNRTCLALTAESEHAIHEASLHQSRASRPGTADTAKPTASSSGDPVLPQYIPLLLEAIDTERSFVEDSFQAEVCLGWLHWSLGQTALAISGLPKSIEAEFSQLDGTNKESVGWTRVCALKASYIKGTAQVRTGSVAEALETYDSALPILSTASSGTQGKELWSWTELFLTGFCMLSSHALKSKITPILETETLSAFRAWDKFWETQNNVPQGGRALEAEVPRRRVWKEYYITLTDLLQRELPFPTTSLTTTYAETSTRLQQRAELKKIETRYETLLLNEVQFPKAEQASEEVEAFVEMVMENWRILCGSKWKEHDLGEGGSEAMSRGILDILYRAATKTFHSTAILRHLFTVHIAIAEFELALKAFDTYLEIVTKGKARVEKTGEAENELDDDEIVMRTVSECIRVLCRYGTRQGAEKAKELGQYLEKWLDVHYASHGPDGRPLENGHSTNLRATLSPPMLAMTWRSVGICHAQWARFTYDGPSRTEIQLKAIKSFKKALSPEYQCSTDVETLFALGTILAERRELGPAIEVVKMGLRPQRLSATNVPPGSGTPERFVSERRLIPLWHLMALLLSARQEFVTAARSCEGAFEQFQDPKFLFGEEDIGNSFRSDHLNEKVTPRSTGIVDDMDEFEKEGVLQVKMTQLALIEVLEGPEIAVNASDELLGLYARLFGDPQKDTTPTVSPRTTIPPKSAAGTVRSIRGSIFGRAGRSLRKGNPVGSTISEINEKVGLPRPQTTQTVASTISPTIQVTSETGSPRRSNSVKAPHHREKLQKRSDSASRKKTASQRNRSSSTGTSRLQNSVTTNGSSKPMGVYGESYYPPGDSQNQDSSGHEQGEIGLAVTPNSSKSPPPNSQQMSLQEASLKHAHSTPLSNQNNRLPNVLSHSSSTAPVTRFPREQQSRRRTTILIRVWLLISGFYRRALMFEDAKGAVDEAEKLVQFLQEDISRDLNGNVTLQSLGWGGGKSVCELWGDVFSERGLLAVAEPSPYVALDHFESALTNFADHCSATVGLSNLLLDIYTEKLRPPPAIPKLLRPPDRQSASTLTNLVGSMNLKSANQSPQSLAQSRLRPLGVVASAKIISPSHIPQTSASRSDASSDAPAAKELPTVTLDRLAARDRAYGLLSRLTKLGSGWNYSEAWFALARAYEEGGQFDKAREVLWWCVELEESRGVRDWTVVGSGGYVL</sequence>
<dbReference type="InterPro" id="IPR051722">
    <property type="entry name" value="Endocytosis_PI4K-reg_protein"/>
</dbReference>
<dbReference type="EMBL" id="MU251433">
    <property type="protein sequence ID" value="KAG9235388.1"/>
    <property type="molecule type" value="Genomic_DNA"/>
</dbReference>
<feature type="compositionally biased region" description="Polar residues" evidence="4">
    <location>
        <begin position="826"/>
        <end position="849"/>
    </location>
</feature>
<dbReference type="InterPro" id="IPR011990">
    <property type="entry name" value="TPR-like_helical_dom_sf"/>
</dbReference>
<reference evidence="5" key="1">
    <citation type="journal article" date="2021" name="IMA Fungus">
        <title>Genomic characterization of three marine fungi, including Emericellopsis atlantica sp. nov. with signatures of a generalist lifestyle and marine biomass degradation.</title>
        <authorList>
            <person name="Hagestad O.C."/>
            <person name="Hou L."/>
            <person name="Andersen J.H."/>
            <person name="Hansen E.H."/>
            <person name="Altermark B."/>
            <person name="Li C."/>
            <person name="Kuhnert E."/>
            <person name="Cox R.J."/>
            <person name="Crous P.W."/>
            <person name="Spatafora J.W."/>
            <person name="Lail K."/>
            <person name="Amirebrahimi M."/>
            <person name="Lipzen A."/>
            <person name="Pangilinan J."/>
            <person name="Andreopoulos W."/>
            <person name="Hayes R.D."/>
            <person name="Ng V."/>
            <person name="Grigoriev I.V."/>
            <person name="Jackson S.A."/>
            <person name="Sutton T.D.S."/>
            <person name="Dobson A.D.W."/>
            <person name="Rama T."/>
        </authorList>
    </citation>
    <scope>NUCLEOTIDE SEQUENCE</scope>
    <source>
        <strain evidence="5">TRa018bII</strain>
    </source>
</reference>
<dbReference type="AlphaFoldDB" id="A0A9P7YKD4"/>
<evidence type="ECO:0000313" key="6">
    <source>
        <dbReference type="Proteomes" id="UP000824998"/>
    </source>
</evidence>
<keyword evidence="3" id="KW-0802">TPR repeat</keyword>
<feature type="compositionally biased region" description="Polar residues" evidence="4">
    <location>
        <begin position="910"/>
        <end position="931"/>
    </location>
</feature>
<dbReference type="PANTHER" id="PTHR23083:SF464">
    <property type="entry name" value="TETRATRICOPEPTIDE REPEAT DOMAIN 7, ISOFORM A"/>
    <property type="match status" value="1"/>
</dbReference>
<comment type="similarity">
    <text evidence="2">Belongs to the YPP1 family.</text>
</comment>
<evidence type="ECO:0000256" key="2">
    <source>
        <dbReference type="ARBA" id="ARBA00038251"/>
    </source>
</evidence>
<evidence type="ECO:0000256" key="3">
    <source>
        <dbReference type="PROSITE-ProRule" id="PRU00339"/>
    </source>
</evidence>
<dbReference type="InterPro" id="IPR019734">
    <property type="entry name" value="TPR_rpt"/>
</dbReference>